<accession>A0A1G9KZ85</accession>
<sequence>MNFFKYDSWAVVAKDYSSGSKSYKIIELLKNHECNVVGINYENNIQTNNIFIYESLKDVPHNIDVVVIVDETIETYVILEEMELLDINNIWFEKDSYNDSIIKKAKSLNINVIYGISLFKEFNIY</sequence>
<dbReference type="PANTHER" id="PTHR33303">
    <property type="entry name" value="CYTOPLASMIC PROTEIN-RELATED"/>
    <property type="match status" value="1"/>
</dbReference>
<evidence type="ECO:0000313" key="3">
    <source>
        <dbReference type="Proteomes" id="UP000199068"/>
    </source>
</evidence>
<organism evidence="2 3">
    <name type="scientific">Romboutsia lituseburensis DSM 797</name>
    <dbReference type="NCBI Taxonomy" id="1121325"/>
    <lineage>
        <taxon>Bacteria</taxon>
        <taxon>Bacillati</taxon>
        <taxon>Bacillota</taxon>
        <taxon>Clostridia</taxon>
        <taxon>Peptostreptococcales</taxon>
        <taxon>Peptostreptococcaceae</taxon>
        <taxon>Romboutsia</taxon>
    </lineage>
</organism>
<gene>
    <name evidence="2" type="ORF">SAMN04515677_102313</name>
</gene>
<dbReference type="InterPro" id="IPR036291">
    <property type="entry name" value="NAD(P)-bd_dom_sf"/>
</dbReference>
<proteinExistence type="predicted"/>
<reference evidence="2 3" key="1">
    <citation type="submission" date="2016-10" db="EMBL/GenBank/DDBJ databases">
        <authorList>
            <person name="de Groot N.N."/>
        </authorList>
    </citation>
    <scope>NUCLEOTIDE SEQUENCE [LARGE SCALE GENOMIC DNA]</scope>
    <source>
        <strain evidence="2 3">DSM 797</strain>
    </source>
</reference>
<dbReference type="EMBL" id="FNGW01000002">
    <property type="protein sequence ID" value="SDL54813.1"/>
    <property type="molecule type" value="Genomic_DNA"/>
</dbReference>
<dbReference type="Gene3D" id="3.40.50.720">
    <property type="entry name" value="NAD(P)-binding Rossmann-like Domain"/>
    <property type="match status" value="1"/>
</dbReference>
<evidence type="ECO:0000259" key="1">
    <source>
        <dbReference type="Pfam" id="PF13380"/>
    </source>
</evidence>
<dbReference type="SUPFAM" id="SSF51735">
    <property type="entry name" value="NAD(P)-binding Rossmann-fold domains"/>
    <property type="match status" value="1"/>
</dbReference>
<dbReference type="RefSeq" id="WP_092724327.1">
    <property type="nucleotide sequence ID" value="NZ_FNGW01000002.1"/>
</dbReference>
<dbReference type="Proteomes" id="UP000199068">
    <property type="component" value="Unassembled WGS sequence"/>
</dbReference>
<dbReference type="AlphaFoldDB" id="A0A1G9KZ85"/>
<dbReference type="Pfam" id="PF13380">
    <property type="entry name" value="CoA_binding_2"/>
    <property type="match status" value="1"/>
</dbReference>
<dbReference type="InterPro" id="IPR003781">
    <property type="entry name" value="CoA-bd"/>
</dbReference>
<protein>
    <recommendedName>
        <fullName evidence="1">CoA-binding domain-containing protein</fullName>
    </recommendedName>
</protein>
<name>A0A1G9KZ85_9FIRM</name>
<dbReference type="PANTHER" id="PTHR33303:SF2">
    <property type="entry name" value="COA-BINDING DOMAIN-CONTAINING PROTEIN"/>
    <property type="match status" value="1"/>
</dbReference>
<keyword evidence="3" id="KW-1185">Reference proteome</keyword>
<dbReference type="STRING" id="1121325.SAMN04515677_102313"/>
<evidence type="ECO:0000313" key="2">
    <source>
        <dbReference type="EMBL" id="SDL54813.1"/>
    </source>
</evidence>
<feature type="domain" description="CoA-binding" evidence="1">
    <location>
        <begin position="8"/>
        <end position="114"/>
    </location>
</feature>